<dbReference type="Pfam" id="PF02195">
    <property type="entry name" value="ParB_N"/>
    <property type="match status" value="1"/>
</dbReference>
<dbReference type="CDD" id="cd16393">
    <property type="entry name" value="SPO0J_N"/>
    <property type="match status" value="1"/>
</dbReference>
<comment type="similarity">
    <text evidence="2">Belongs to the ParB family.</text>
</comment>
<dbReference type="OrthoDB" id="9802051at2"/>
<dbReference type="AlphaFoldDB" id="A0A0R1HHL7"/>
<dbReference type="STRING" id="1423719.FC66_GL001125"/>
<sequence length="280" mass="32071">MAFSFLGNRKNQQEDETNQKKVSDISIAAIIPNRFQPRRVFDNQKIEELAQTIKEHGLLQPIILREYETGKYEIIAGERRFRAVTSLDWKEIPAIIREMNDDQAASMALIENLQREELTAIEEAEAYSKLMDLNHLSQSKLAENMGKSQAFIANKLRLLKLEHEVQTAIMSQQISERHGRAMVNLEPTAQKKLLKRILKEKLTVKETELLIAEDKGKPEPKENEKKVTKKANPDKRLVLNTLKQAVKVIEDNGVTIKSKQEKTDSGYRVIIDVVESKKEG</sequence>
<feature type="compositionally biased region" description="Basic and acidic residues" evidence="9">
    <location>
        <begin position="11"/>
        <end position="20"/>
    </location>
</feature>
<feature type="domain" description="ParB-like N-terminal" evidence="10">
    <location>
        <begin position="23"/>
        <end position="113"/>
    </location>
</feature>
<dbReference type="GO" id="GO:0003677">
    <property type="term" value="F:DNA binding"/>
    <property type="evidence" value="ECO:0007669"/>
    <property type="project" value="UniProtKB-KW"/>
</dbReference>
<keyword evidence="12" id="KW-1185">Reference proteome</keyword>
<keyword evidence="7" id="KW-0131">Cell cycle</keyword>
<reference evidence="11 12" key="1">
    <citation type="journal article" date="2015" name="Genome Announc.">
        <title>Expanding the biotechnology potential of lactobacilli through comparative genomics of 213 strains and associated genera.</title>
        <authorList>
            <person name="Sun Z."/>
            <person name="Harris H.M."/>
            <person name="McCann A."/>
            <person name="Guo C."/>
            <person name="Argimon S."/>
            <person name="Zhang W."/>
            <person name="Yang X."/>
            <person name="Jeffery I.B."/>
            <person name="Cooney J.C."/>
            <person name="Kagawa T.F."/>
            <person name="Liu W."/>
            <person name="Song Y."/>
            <person name="Salvetti E."/>
            <person name="Wrobel A."/>
            <person name="Rasinkangas P."/>
            <person name="Parkhill J."/>
            <person name="Rea M.C."/>
            <person name="O'Sullivan O."/>
            <person name="Ritari J."/>
            <person name="Douillard F.P."/>
            <person name="Paul Ross R."/>
            <person name="Yang R."/>
            <person name="Briner A.E."/>
            <person name="Felis G.E."/>
            <person name="de Vos W.M."/>
            <person name="Barrangou R."/>
            <person name="Klaenhammer T.R."/>
            <person name="Caufield P.W."/>
            <person name="Cui Y."/>
            <person name="Zhang H."/>
            <person name="O'Toole P.W."/>
        </authorList>
    </citation>
    <scope>NUCLEOTIDE SEQUENCE [LARGE SCALE GENOMIC DNA]</scope>
    <source>
        <strain evidence="11 12">DSM 15638</strain>
    </source>
</reference>
<evidence type="ECO:0000256" key="3">
    <source>
        <dbReference type="ARBA" id="ARBA00022490"/>
    </source>
</evidence>
<feature type="region of interest" description="Disordered" evidence="9">
    <location>
        <begin position="213"/>
        <end position="233"/>
    </location>
</feature>
<evidence type="ECO:0000256" key="5">
    <source>
        <dbReference type="ARBA" id="ARBA00023125"/>
    </source>
</evidence>
<organism evidence="11 12">
    <name type="scientific">Dellaglioa algida DSM 15638</name>
    <dbReference type="NCBI Taxonomy" id="1423719"/>
    <lineage>
        <taxon>Bacteria</taxon>
        <taxon>Bacillati</taxon>
        <taxon>Bacillota</taxon>
        <taxon>Bacilli</taxon>
        <taxon>Lactobacillales</taxon>
        <taxon>Lactobacillaceae</taxon>
        <taxon>Dellaglioa</taxon>
    </lineage>
</organism>
<dbReference type="RefSeq" id="WP_057974182.1">
    <property type="nucleotide sequence ID" value="NZ_AZDI01000004.1"/>
</dbReference>
<dbReference type="InterPro" id="IPR050336">
    <property type="entry name" value="Chromosome_partition/occlusion"/>
</dbReference>
<comment type="caution">
    <text evidence="11">The sequence shown here is derived from an EMBL/GenBank/DDBJ whole genome shotgun (WGS) entry which is preliminary data.</text>
</comment>
<dbReference type="PATRIC" id="fig|1423719.4.peg.1146"/>
<keyword evidence="8" id="KW-0175">Coiled coil</keyword>
<dbReference type="Proteomes" id="UP000051450">
    <property type="component" value="Unassembled WGS sequence"/>
</dbReference>
<evidence type="ECO:0000256" key="9">
    <source>
        <dbReference type="SAM" id="MobiDB-lite"/>
    </source>
</evidence>
<evidence type="ECO:0000256" key="4">
    <source>
        <dbReference type="ARBA" id="ARBA00022618"/>
    </source>
</evidence>
<dbReference type="PANTHER" id="PTHR33375:SF8">
    <property type="entry name" value="NUCLEOID OCCLUSION PROTEIN"/>
    <property type="match status" value="1"/>
</dbReference>
<gene>
    <name evidence="11" type="ORF">FC66_GL001125</name>
</gene>
<dbReference type="InterPro" id="IPR023705">
    <property type="entry name" value="Nucleoid_occlusion_protein"/>
</dbReference>
<name>A0A0R1HHL7_9LACO</name>
<evidence type="ECO:0000256" key="1">
    <source>
        <dbReference type="ARBA" id="ARBA00004453"/>
    </source>
</evidence>
<keyword evidence="4" id="KW-0132">Cell division</keyword>
<dbReference type="Pfam" id="PF17762">
    <property type="entry name" value="HTH_ParB"/>
    <property type="match status" value="1"/>
</dbReference>
<evidence type="ECO:0000313" key="12">
    <source>
        <dbReference type="Proteomes" id="UP000051450"/>
    </source>
</evidence>
<dbReference type="GO" id="GO:0000917">
    <property type="term" value="P:division septum assembly"/>
    <property type="evidence" value="ECO:0007669"/>
    <property type="project" value="UniProtKB-KW"/>
</dbReference>
<dbReference type="GO" id="GO:0045881">
    <property type="term" value="P:positive regulation of sporulation resulting in formation of a cellular spore"/>
    <property type="evidence" value="ECO:0007669"/>
    <property type="project" value="TreeGrafter"/>
</dbReference>
<dbReference type="PANTHER" id="PTHR33375">
    <property type="entry name" value="CHROMOSOME-PARTITIONING PROTEIN PARB-RELATED"/>
    <property type="match status" value="1"/>
</dbReference>
<dbReference type="SUPFAM" id="SSF110849">
    <property type="entry name" value="ParB/Sulfiredoxin"/>
    <property type="match status" value="1"/>
</dbReference>
<dbReference type="InterPro" id="IPR036086">
    <property type="entry name" value="ParB/Sulfiredoxin_sf"/>
</dbReference>
<protein>
    <submittedName>
        <fullName evidence="11">Chromosome partitioning protein, dna-binding protein</fullName>
    </submittedName>
</protein>
<keyword evidence="6" id="KW-0717">Septation</keyword>
<accession>A0A0R1HHL7</accession>
<evidence type="ECO:0000256" key="6">
    <source>
        <dbReference type="ARBA" id="ARBA00023210"/>
    </source>
</evidence>
<dbReference type="SMART" id="SM00470">
    <property type="entry name" value="ParB"/>
    <property type="match status" value="1"/>
</dbReference>
<evidence type="ECO:0000256" key="8">
    <source>
        <dbReference type="SAM" id="Coils"/>
    </source>
</evidence>
<proteinExistence type="inferred from homology"/>
<dbReference type="GO" id="GO:0009295">
    <property type="term" value="C:nucleoid"/>
    <property type="evidence" value="ECO:0007669"/>
    <property type="project" value="UniProtKB-SubCell"/>
</dbReference>
<dbReference type="GO" id="GO:0005694">
    <property type="term" value="C:chromosome"/>
    <property type="evidence" value="ECO:0007669"/>
    <property type="project" value="TreeGrafter"/>
</dbReference>
<dbReference type="FunFam" id="1.10.10.2830:FF:000001">
    <property type="entry name" value="Chromosome partitioning protein ParB"/>
    <property type="match status" value="1"/>
</dbReference>
<feature type="coiled-coil region" evidence="8">
    <location>
        <begin position="96"/>
        <end position="130"/>
    </location>
</feature>
<evidence type="ECO:0000256" key="2">
    <source>
        <dbReference type="ARBA" id="ARBA00006295"/>
    </source>
</evidence>
<dbReference type="InterPro" id="IPR041468">
    <property type="entry name" value="HTH_ParB/Spo0J"/>
</dbReference>
<comment type="subcellular location">
    <subcellularLocation>
        <location evidence="1">Cytoplasm</location>
        <location evidence="1">Nucleoid</location>
    </subcellularLocation>
</comment>
<evidence type="ECO:0000256" key="7">
    <source>
        <dbReference type="ARBA" id="ARBA00023306"/>
    </source>
</evidence>
<dbReference type="EMBL" id="AZDI01000004">
    <property type="protein sequence ID" value="KRK45894.1"/>
    <property type="molecule type" value="Genomic_DNA"/>
</dbReference>
<evidence type="ECO:0000259" key="10">
    <source>
        <dbReference type="SMART" id="SM00470"/>
    </source>
</evidence>
<dbReference type="InterPro" id="IPR004437">
    <property type="entry name" value="ParB/RepB/Spo0J"/>
</dbReference>
<dbReference type="Gene3D" id="3.90.1530.30">
    <property type="match status" value="1"/>
</dbReference>
<dbReference type="NCBIfam" id="TIGR04285">
    <property type="entry name" value="nucleoid_noc"/>
    <property type="match status" value="1"/>
</dbReference>
<keyword evidence="3" id="KW-0963">Cytoplasm</keyword>
<evidence type="ECO:0000313" key="11">
    <source>
        <dbReference type="EMBL" id="KRK45894.1"/>
    </source>
</evidence>
<dbReference type="NCBIfam" id="TIGR00180">
    <property type="entry name" value="parB_part"/>
    <property type="match status" value="1"/>
</dbReference>
<feature type="region of interest" description="Disordered" evidence="9">
    <location>
        <begin position="1"/>
        <end position="20"/>
    </location>
</feature>
<dbReference type="InterPro" id="IPR003115">
    <property type="entry name" value="ParB_N"/>
</dbReference>
<dbReference type="Gene3D" id="1.10.10.2830">
    <property type="match status" value="1"/>
</dbReference>
<dbReference type="FunFam" id="3.90.1530.30:FF:000001">
    <property type="entry name" value="Chromosome partitioning protein ParB"/>
    <property type="match status" value="1"/>
</dbReference>
<dbReference type="GO" id="GO:0007059">
    <property type="term" value="P:chromosome segregation"/>
    <property type="evidence" value="ECO:0007669"/>
    <property type="project" value="TreeGrafter"/>
</dbReference>
<keyword evidence="5 11" id="KW-0238">DNA-binding</keyword>